<dbReference type="InterPro" id="IPR000551">
    <property type="entry name" value="MerR-type_HTH_dom"/>
</dbReference>
<gene>
    <name evidence="4" type="ORF">MNBD_ALPHA08-1304</name>
</gene>
<keyword evidence="2" id="KW-0175">Coiled coil</keyword>
<sequence>MNTDAQKQAWKDAANERLWGVGELAAENDITTRTIRFYEEHGFLQPLRRGRTRFFRQKDRTRLKLVLRGKRLGLSLAEISEIISMYDTTPGEKGQLELLQRKITERRSALLEKQNDIATTLAELDDVEERCRVRIQELENS</sequence>
<organism evidence="4">
    <name type="scientific">hydrothermal vent metagenome</name>
    <dbReference type="NCBI Taxonomy" id="652676"/>
    <lineage>
        <taxon>unclassified sequences</taxon>
        <taxon>metagenomes</taxon>
        <taxon>ecological metagenomes</taxon>
    </lineage>
</organism>
<name>A0A3B0R392_9ZZZZ</name>
<dbReference type="GO" id="GO:0003700">
    <property type="term" value="F:DNA-binding transcription factor activity"/>
    <property type="evidence" value="ECO:0007669"/>
    <property type="project" value="InterPro"/>
</dbReference>
<dbReference type="PROSITE" id="PS50937">
    <property type="entry name" value="HTH_MERR_2"/>
    <property type="match status" value="1"/>
</dbReference>
<keyword evidence="1" id="KW-0238">DNA-binding</keyword>
<feature type="coiled-coil region" evidence="2">
    <location>
        <begin position="110"/>
        <end position="141"/>
    </location>
</feature>
<feature type="domain" description="HTH merR-type" evidence="3">
    <location>
        <begin position="18"/>
        <end position="85"/>
    </location>
</feature>
<dbReference type="Gene3D" id="1.10.1660.10">
    <property type="match status" value="1"/>
</dbReference>
<dbReference type="CDD" id="cd04776">
    <property type="entry name" value="HTH_GnyR"/>
    <property type="match status" value="1"/>
</dbReference>
<evidence type="ECO:0000256" key="2">
    <source>
        <dbReference type="SAM" id="Coils"/>
    </source>
</evidence>
<dbReference type="PANTHER" id="PTHR30204:SF58">
    <property type="entry name" value="HTH-TYPE TRANSCRIPTIONAL REGULATOR YFMP"/>
    <property type="match status" value="1"/>
</dbReference>
<dbReference type="EMBL" id="UOEC01000016">
    <property type="protein sequence ID" value="VAV86942.1"/>
    <property type="molecule type" value="Genomic_DNA"/>
</dbReference>
<dbReference type="SUPFAM" id="SSF46955">
    <property type="entry name" value="Putative DNA-binding domain"/>
    <property type="match status" value="1"/>
</dbReference>
<dbReference type="AlphaFoldDB" id="A0A3B0R392"/>
<protein>
    <submittedName>
        <fullName evidence="4">Predicted transcriptional regulator LiuR of leucine degradation pathway, MerR family</fullName>
    </submittedName>
</protein>
<evidence type="ECO:0000256" key="1">
    <source>
        <dbReference type="ARBA" id="ARBA00023125"/>
    </source>
</evidence>
<proteinExistence type="predicted"/>
<evidence type="ECO:0000313" key="4">
    <source>
        <dbReference type="EMBL" id="VAV86942.1"/>
    </source>
</evidence>
<dbReference type="GO" id="GO:0003677">
    <property type="term" value="F:DNA binding"/>
    <property type="evidence" value="ECO:0007669"/>
    <property type="project" value="UniProtKB-KW"/>
</dbReference>
<dbReference type="PANTHER" id="PTHR30204">
    <property type="entry name" value="REDOX-CYCLING DRUG-SENSING TRANSCRIPTIONAL ACTIVATOR SOXR"/>
    <property type="match status" value="1"/>
</dbReference>
<dbReference type="InterPro" id="IPR009061">
    <property type="entry name" value="DNA-bd_dom_put_sf"/>
</dbReference>
<accession>A0A3B0R392</accession>
<dbReference type="SMART" id="SM00422">
    <property type="entry name" value="HTH_MERR"/>
    <property type="match status" value="1"/>
</dbReference>
<evidence type="ECO:0000259" key="3">
    <source>
        <dbReference type="PROSITE" id="PS50937"/>
    </source>
</evidence>
<dbReference type="InterPro" id="IPR047057">
    <property type="entry name" value="MerR_fam"/>
</dbReference>
<reference evidence="4" key="1">
    <citation type="submission" date="2018-06" db="EMBL/GenBank/DDBJ databases">
        <authorList>
            <person name="Zhirakovskaya E."/>
        </authorList>
    </citation>
    <scope>NUCLEOTIDE SEQUENCE</scope>
</reference>
<dbReference type="Pfam" id="PF13411">
    <property type="entry name" value="MerR_1"/>
    <property type="match status" value="1"/>
</dbReference>